<organism evidence="2">
    <name type="scientific">Sipha flava</name>
    <name type="common">yellow sugarcane aphid</name>
    <dbReference type="NCBI Taxonomy" id="143950"/>
    <lineage>
        <taxon>Eukaryota</taxon>
        <taxon>Metazoa</taxon>
        <taxon>Ecdysozoa</taxon>
        <taxon>Arthropoda</taxon>
        <taxon>Hexapoda</taxon>
        <taxon>Insecta</taxon>
        <taxon>Pterygota</taxon>
        <taxon>Neoptera</taxon>
        <taxon>Paraneoptera</taxon>
        <taxon>Hemiptera</taxon>
        <taxon>Sternorrhyncha</taxon>
        <taxon>Aphidomorpha</taxon>
        <taxon>Aphidoidea</taxon>
        <taxon>Aphididae</taxon>
        <taxon>Sipha</taxon>
    </lineage>
</organism>
<dbReference type="GeneID" id="112688131"/>
<keyword evidence="1" id="KW-0732">Signal</keyword>
<gene>
    <name evidence="4" type="primary">LOC112688131</name>
    <name evidence="2" type="ORF">g.101516</name>
</gene>
<evidence type="ECO:0000313" key="3">
    <source>
        <dbReference type="Proteomes" id="UP000694846"/>
    </source>
</evidence>
<dbReference type="AlphaFoldDB" id="A0A2S2QPL5"/>
<name>A0A2S2QPL5_9HEMI</name>
<proteinExistence type="predicted"/>
<evidence type="ECO:0000313" key="4">
    <source>
        <dbReference type="RefSeq" id="XP_025416964.1"/>
    </source>
</evidence>
<dbReference type="Proteomes" id="UP000694846">
    <property type="component" value="Unplaced"/>
</dbReference>
<evidence type="ECO:0000256" key="1">
    <source>
        <dbReference type="SAM" id="SignalP"/>
    </source>
</evidence>
<sequence length="438" mass="45602">MKFTTTILCVIFGLLVFENKDASSISPECLNDLKCGLQSLLKRWQVDLIGKKSNSSDWHGLLQKLFALPTPLPTSSTTSPPTTTAAATVTRDCNPHQISEVRKRNDSPANSNCIRTPEELVTFLSSSSSVADSTPTKMRAAIMLLVSFRGSLPSPLPAAAVVNLVEKLVAAPQLFVGLPQPAVNVVLMVTTAANACATGQLPADLRVRFLHAVFSLSPGALVLVPKSVMVPVLGTITSPDMLDALPGAVTVKLVTVLSLSRPLFLCMPVPALLSLLSSVAARSPQELLTALPPSTLFGFLDGLLHAARDASPILADAATGPVLAAVLGPLMTSRLVSVLPAPTLDLFLAVVGSSPELAGSLPASCVVSVFGTLAKSPNLLSSLDPNHLAKALVTVMNTPSAADGLPPTMFTALLDAVAVYLPSCFDCIPIADLSPGRK</sequence>
<reference evidence="2" key="1">
    <citation type="submission" date="2018-04" db="EMBL/GenBank/DDBJ databases">
        <title>Transcriptome assembly of Sipha flava.</title>
        <authorList>
            <person name="Scully E.D."/>
            <person name="Geib S.M."/>
            <person name="Palmer N.A."/>
            <person name="Koch K."/>
            <person name="Bradshaw J."/>
            <person name="Heng-Moss T."/>
            <person name="Sarath G."/>
        </authorList>
    </citation>
    <scope>NUCLEOTIDE SEQUENCE</scope>
</reference>
<feature type="chain" id="PRO_5044579220" evidence="1">
    <location>
        <begin position="23"/>
        <end position="438"/>
    </location>
</feature>
<dbReference type="EMBL" id="GGMS01010458">
    <property type="protein sequence ID" value="MBY79661.1"/>
    <property type="molecule type" value="Transcribed_RNA"/>
</dbReference>
<dbReference type="OrthoDB" id="6629738at2759"/>
<protein>
    <submittedName>
        <fullName evidence="4">Uncharacterized protein LOC112688131</fullName>
    </submittedName>
</protein>
<evidence type="ECO:0000313" key="2">
    <source>
        <dbReference type="EMBL" id="MBY79661.1"/>
    </source>
</evidence>
<feature type="signal peptide" evidence="1">
    <location>
        <begin position="1"/>
        <end position="22"/>
    </location>
</feature>
<dbReference type="RefSeq" id="XP_025416964.1">
    <property type="nucleotide sequence ID" value="XM_025561179.1"/>
</dbReference>
<keyword evidence="3" id="KW-1185">Reference proteome</keyword>
<reference evidence="4" key="2">
    <citation type="submission" date="2025-04" db="UniProtKB">
        <authorList>
            <consortium name="RefSeq"/>
        </authorList>
    </citation>
    <scope>IDENTIFICATION</scope>
    <source>
        <tissue evidence="4">Whole body</tissue>
    </source>
</reference>
<accession>A0A2S2QPL5</accession>